<sequence>MLSRLFEGFADGVLLLTQEGNCIYSNREGRRLCQVLRDGQHSADAVPLGVWLMCRHMIESRSLFAGLALVPTQTFIGTKNQLVRAKVQWLGVPPDSDAYLLVLLEDQSRSAQATALLEAVRYKLTPREKDVWLLRHANCSYKEIAAKLFVSVNTVKRHLKSISAKRMLLTEG</sequence>
<dbReference type="GO" id="GO:0006355">
    <property type="term" value="P:regulation of DNA-templated transcription"/>
    <property type="evidence" value="ECO:0007669"/>
    <property type="project" value="InterPro"/>
</dbReference>
<feature type="domain" description="HTH luxR-type" evidence="1">
    <location>
        <begin position="124"/>
        <end position="165"/>
    </location>
</feature>
<comment type="caution">
    <text evidence="2">The sequence shown here is derived from an EMBL/GenBank/DDBJ whole genome shotgun (WGS) entry which is preliminary data.</text>
</comment>
<evidence type="ECO:0000313" key="2">
    <source>
        <dbReference type="EMBL" id="OKH48166.1"/>
    </source>
</evidence>
<dbReference type="EMBL" id="MRCG01000007">
    <property type="protein sequence ID" value="OKH48166.1"/>
    <property type="molecule type" value="Genomic_DNA"/>
</dbReference>
<dbReference type="Proteomes" id="UP000185557">
    <property type="component" value="Unassembled WGS sequence"/>
</dbReference>
<dbReference type="Gene3D" id="1.10.10.10">
    <property type="entry name" value="Winged helix-like DNA-binding domain superfamily/Winged helix DNA-binding domain"/>
    <property type="match status" value="1"/>
</dbReference>
<keyword evidence="3" id="KW-1185">Reference proteome</keyword>
<proteinExistence type="predicted"/>
<dbReference type="Pfam" id="PF00196">
    <property type="entry name" value="GerE"/>
    <property type="match status" value="1"/>
</dbReference>
<organism evidence="2 3">
    <name type="scientific">Phormidium tenue NIES-30</name>
    <dbReference type="NCBI Taxonomy" id="549789"/>
    <lineage>
        <taxon>Bacteria</taxon>
        <taxon>Bacillati</taxon>
        <taxon>Cyanobacteriota</taxon>
        <taxon>Cyanophyceae</taxon>
        <taxon>Oscillatoriophycideae</taxon>
        <taxon>Oscillatoriales</taxon>
        <taxon>Oscillatoriaceae</taxon>
        <taxon>Phormidium</taxon>
    </lineage>
</organism>
<evidence type="ECO:0000313" key="3">
    <source>
        <dbReference type="Proteomes" id="UP000185557"/>
    </source>
</evidence>
<accession>A0A1U7J5Y3</accession>
<dbReference type="InterPro" id="IPR000792">
    <property type="entry name" value="Tscrpt_reg_LuxR_C"/>
</dbReference>
<dbReference type="PRINTS" id="PR00038">
    <property type="entry name" value="HTHLUXR"/>
</dbReference>
<dbReference type="AlphaFoldDB" id="A0A1U7J5Y3"/>
<protein>
    <recommendedName>
        <fullName evidence="1">HTH luxR-type domain-containing protein</fullName>
    </recommendedName>
</protein>
<dbReference type="InterPro" id="IPR036388">
    <property type="entry name" value="WH-like_DNA-bd_sf"/>
</dbReference>
<name>A0A1U7J5Y3_9CYAN</name>
<dbReference type="InterPro" id="IPR016032">
    <property type="entry name" value="Sig_transdc_resp-reg_C-effctor"/>
</dbReference>
<dbReference type="SUPFAM" id="SSF46894">
    <property type="entry name" value="C-terminal effector domain of the bipartite response regulators"/>
    <property type="match status" value="1"/>
</dbReference>
<reference evidence="2 3" key="1">
    <citation type="submission" date="2016-11" db="EMBL/GenBank/DDBJ databases">
        <title>Draft Genome Sequences of Nine Cyanobacterial Strains from Diverse Habitats.</title>
        <authorList>
            <person name="Zhu T."/>
            <person name="Hou S."/>
            <person name="Lu X."/>
            <person name="Hess W.R."/>
        </authorList>
    </citation>
    <scope>NUCLEOTIDE SEQUENCE [LARGE SCALE GENOMIC DNA]</scope>
    <source>
        <strain evidence="2 3">NIES-30</strain>
    </source>
</reference>
<dbReference type="GO" id="GO:0003677">
    <property type="term" value="F:DNA binding"/>
    <property type="evidence" value="ECO:0007669"/>
    <property type="project" value="InterPro"/>
</dbReference>
<dbReference type="STRING" id="549789.NIES30_10950"/>
<gene>
    <name evidence="2" type="ORF">NIES30_10950</name>
</gene>
<evidence type="ECO:0000259" key="1">
    <source>
        <dbReference type="Pfam" id="PF00196"/>
    </source>
</evidence>